<feature type="compositionally biased region" description="Basic and acidic residues" evidence="1">
    <location>
        <begin position="192"/>
        <end position="212"/>
    </location>
</feature>
<name>A0A285PI90_9HYPH</name>
<dbReference type="InterPro" id="IPR038530">
    <property type="entry name" value="NiFe-hyd_HybE_sf"/>
</dbReference>
<protein>
    <submittedName>
        <fullName evidence="2">[NiFe] hydrogenase assembly chaperone, HybE family</fullName>
    </submittedName>
</protein>
<reference evidence="2 3" key="1">
    <citation type="submission" date="2017-09" db="EMBL/GenBank/DDBJ databases">
        <authorList>
            <person name="Ehlers B."/>
            <person name="Leendertz F.H."/>
        </authorList>
    </citation>
    <scope>NUCLEOTIDE SEQUENCE [LARGE SCALE GENOMIC DNA]</scope>
    <source>
        <strain evidence="2 3">DSM 18289</strain>
    </source>
</reference>
<dbReference type="Proteomes" id="UP000219439">
    <property type="component" value="Unassembled WGS sequence"/>
</dbReference>
<gene>
    <name evidence="2" type="ORF">SAMN06265368_4571</name>
</gene>
<sequence length="212" mass="23698">MTQQPEHKDELSSGANICARIEALFETIEQERMKDVPILNDALSVAAFGFETPDAGGELSTYRVGVLLTPWFMNLMLLPLRPSQLDGQSFGEKQSHRLPAGHFEFVVGREEELGAFLTCSLFSPVFQFADQETACQTAKAVLEEVLRVPEEPTEQSQAEQDMQAIWKGELPEPETEEIVQPDTREPAPASLSRREVLRGLRPSSKESQEVRP</sequence>
<accession>A0A285PI90</accession>
<evidence type="ECO:0000256" key="1">
    <source>
        <dbReference type="SAM" id="MobiDB-lite"/>
    </source>
</evidence>
<dbReference type="AlphaFoldDB" id="A0A285PI90"/>
<dbReference type="EMBL" id="OBEL01000008">
    <property type="protein sequence ID" value="SNZ21450.1"/>
    <property type="molecule type" value="Genomic_DNA"/>
</dbReference>
<organism evidence="2 3">
    <name type="scientific">Cohaesibacter gelatinilyticus</name>
    <dbReference type="NCBI Taxonomy" id="372072"/>
    <lineage>
        <taxon>Bacteria</taxon>
        <taxon>Pseudomonadati</taxon>
        <taxon>Pseudomonadota</taxon>
        <taxon>Alphaproteobacteria</taxon>
        <taxon>Hyphomicrobiales</taxon>
        <taxon>Cohaesibacteraceae</taxon>
    </lineage>
</organism>
<dbReference type="InterPro" id="IPR023994">
    <property type="entry name" value="NiFe-hyd_HybE"/>
</dbReference>
<dbReference type="Gene3D" id="3.30.1460.40">
    <property type="entry name" value="[NiFe]-hydrogenase assembly chaperone, HybE"/>
    <property type="match status" value="1"/>
</dbReference>
<dbReference type="RefSeq" id="WP_097155827.1">
    <property type="nucleotide sequence ID" value="NZ_OBEL01000008.1"/>
</dbReference>
<evidence type="ECO:0000313" key="2">
    <source>
        <dbReference type="EMBL" id="SNZ21450.1"/>
    </source>
</evidence>
<dbReference type="OrthoDB" id="9808980at2"/>
<dbReference type="Pfam" id="PF11939">
    <property type="entry name" value="NiFe-hyd_HybE"/>
    <property type="match status" value="1"/>
</dbReference>
<evidence type="ECO:0000313" key="3">
    <source>
        <dbReference type="Proteomes" id="UP000219439"/>
    </source>
</evidence>
<keyword evidence="3" id="KW-1185">Reference proteome</keyword>
<dbReference type="NCBIfam" id="TIGR03993">
    <property type="entry name" value="hydrog_HybE"/>
    <property type="match status" value="1"/>
</dbReference>
<proteinExistence type="predicted"/>
<feature type="region of interest" description="Disordered" evidence="1">
    <location>
        <begin position="149"/>
        <end position="212"/>
    </location>
</feature>